<dbReference type="EnsemblPlants" id="Pp3c22_13810V3.1">
    <property type="protein sequence ID" value="Pp3c22_13810V3.1"/>
    <property type="gene ID" value="Pp3c22_13810"/>
</dbReference>
<feature type="compositionally biased region" description="Polar residues" evidence="7">
    <location>
        <begin position="117"/>
        <end position="127"/>
    </location>
</feature>
<dbReference type="PROSITE" id="PS50217">
    <property type="entry name" value="BZIP"/>
    <property type="match status" value="1"/>
</dbReference>
<dbReference type="Gramene" id="Pp3c22_13810V3.4">
    <property type="protein sequence ID" value="Pp3c22_13810V3.4"/>
    <property type="gene ID" value="Pp3c22_13810"/>
</dbReference>
<reference evidence="9 11" key="1">
    <citation type="journal article" date="2008" name="Science">
        <title>The Physcomitrella genome reveals evolutionary insights into the conquest of land by plants.</title>
        <authorList>
            <person name="Rensing S."/>
            <person name="Lang D."/>
            <person name="Zimmer A."/>
            <person name="Terry A."/>
            <person name="Salamov A."/>
            <person name="Shapiro H."/>
            <person name="Nishiyama T."/>
            <person name="Perroud P.-F."/>
            <person name="Lindquist E."/>
            <person name="Kamisugi Y."/>
            <person name="Tanahashi T."/>
            <person name="Sakakibara K."/>
            <person name="Fujita T."/>
            <person name="Oishi K."/>
            <person name="Shin-I T."/>
            <person name="Kuroki Y."/>
            <person name="Toyoda A."/>
            <person name="Suzuki Y."/>
            <person name="Hashimoto A."/>
            <person name="Yamaguchi K."/>
            <person name="Sugano A."/>
            <person name="Kohara Y."/>
            <person name="Fujiyama A."/>
            <person name="Anterola A."/>
            <person name="Aoki S."/>
            <person name="Ashton N."/>
            <person name="Barbazuk W.B."/>
            <person name="Barker E."/>
            <person name="Bennetzen J."/>
            <person name="Bezanilla M."/>
            <person name="Blankenship R."/>
            <person name="Cho S.H."/>
            <person name="Dutcher S."/>
            <person name="Estelle M."/>
            <person name="Fawcett J.A."/>
            <person name="Gundlach H."/>
            <person name="Hanada K."/>
            <person name="Heyl A."/>
            <person name="Hicks K.A."/>
            <person name="Hugh J."/>
            <person name="Lohr M."/>
            <person name="Mayer K."/>
            <person name="Melkozernov A."/>
            <person name="Murata T."/>
            <person name="Nelson D."/>
            <person name="Pils B."/>
            <person name="Prigge M."/>
            <person name="Reiss B."/>
            <person name="Renner T."/>
            <person name="Rombauts S."/>
            <person name="Rushton P."/>
            <person name="Sanderfoot A."/>
            <person name="Schween G."/>
            <person name="Shiu S.-H."/>
            <person name="Stueber K."/>
            <person name="Theodoulou F.L."/>
            <person name="Tu H."/>
            <person name="Van de Peer Y."/>
            <person name="Verrier P.J."/>
            <person name="Waters E."/>
            <person name="Wood A."/>
            <person name="Yang L."/>
            <person name="Cove D."/>
            <person name="Cuming A."/>
            <person name="Hasebe M."/>
            <person name="Lucas S."/>
            <person name="Mishler D.B."/>
            <person name="Reski R."/>
            <person name="Grigoriev I."/>
            <person name="Quatrano R.S."/>
            <person name="Boore J.L."/>
        </authorList>
    </citation>
    <scope>NUCLEOTIDE SEQUENCE [LARGE SCALE GENOMIC DNA]</scope>
    <source>
        <strain evidence="10 11">cv. Gransden 2004</strain>
    </source>
</reference>
<dbReference type="SUPFAM" id="SSF57959">
    <property type="entry name" value="Leucine zipper domain"/>
    <property type="match status" value="1"/>
</dbReference>
<dbReference type="Gramene" id="Pp3c22_13840V3.3">
    <property type="protein sequence ID" value="Pp3c22_13840V3.3"/>
    <property type="gene ID" value="Pp3c22_13840"/>
</dbReference>
<keyword evidence="4" id="KW-0804">Transcription</keyword>
<evidence type="ECO:0000256" key="3">
    <source>
        <dbReference type="ARBA" id="ARBA00023125"/>
    </source>
</evidence>
<evidence type="ECO:0000259" key="8">
    <source>
        <dbReference type="PROSITE" id="PS50217"/>
    </source>
</evidence>
<feature type="region of interest" description="Disordered" evidence="7">
    <location>
        <begin position="20"/>
        <end position="169"/>
    </location>
</feature>
<feature type="coiled-coil region" evidence="6">
    <location>
        <begin position="314"/>
        <end position="348"/>
    </location>
</feature>
<keyword evidence="6" id="KW-0175">Coiled coil</keyword>
<evidence type="ECO:0000256" key="4">
    <source>
        <dbReference type="ARBA" id="ARBA00023163"/>
    </source>
</evidence>
<dbReference type="PaxDb" id="3218-PP1S71_364V6.1"/>
<dbReference type="PANTHER" id="PTHR13690">
    <property type="entry name" value="TRANSCRIPTION FACTOR POSF21-RELATED"/>
    <property type="match status" value="1"/>
</dbReference>
<sequence length="482" mass="50686">MEGAGKGFDARFVGRVQSEFGGASGVKGCGSTPTINAAAHPPHPTQSQLHQSRYVGYPSTPHPFTVKREASPSVSESSMRSRESYSVEASMQDAVTSPSPASVSGSGQGRGMGSLGPNFSTDVNQMPDTPPRRRGHRRAQSESAFRVADDASFESEGGVQGSEIPTVSDDGAEDLFSMYIDMEQINSLIGTSEQAGAMKSGGEGDNAPPPPGHHARSLSVDGGLGNLTGNRTGVGVGVGGGGGSGSMASEGRRARHQHVSSMDGSSCFKHDLFGEFGGDTKKVVASAKLSEIALVDPKRAKRILANRQSAARSKERKVRYISELERKVQGLQAEAKTLCAQLAMLQKETGGLATENGELKLRLQAMEQQAHLRDALNEALREEVQRLKVATGQVSSGSGQSLSMGGQHVFQMQSQSFNPQQLQQAQPASNNAAASAAQQQQGAQQQMHSDYLQRGAYNVSSGFMKSEEASMAVSHASSASFG</sequence>
<dbReference type="PANTHER" id="PTHR13690:SF124">
    <property type="entry name" value="TRANSCRIPTION FACTOR RF2A"/>
    <property type="match status" value="1"/>
</dbReference>
<accession>A0A2K1INF2</accession>
<dbReference type="Gramene" id="Pp3c22_13840V3.2">
    <property type="protein sequence ID" value="Pp3c22_13840V3.2"/>
    <property type="gene ID" value="Pp3c22_13840"/>
</dbReference>
<evidence type="ECO:0000256" key="5">
    <source>
        <dbReference type="ARBA" id="ARBA00023242"/>
    </source>
</evidence>
<dbReference type="InterPro" id="IPR046347">
    <property type="entry name" value="bZIP_sf"/>
</dbReference>
<dbReference type="GeneID" id="112275202"/>
<evidence type="ECO:0000256" key="1">
    <source>
        <dbReference type="ARBA" id="ARBA00004123"/>
    </source>
</evidence>
<keyword evidence="2" id="KW-0805">Transcription regulation</keyword>
<dbReference type="Proteomes" id="UP000006727">
    <property type="component" value="Chromosome 22"/>
</dbReference>
<dbReference type="SMART" id="SM00338">
    <property type="entry name" value="BRLZ"/>
    <property type="match status" value="1"/>
</dbReference>
<dbReference type="RefSeq" id="XP_024361110.1">
    <property type="nucleotide sequence ID" value="XM_024505342.2"/>
</dbReference>
<keyword evidence="11" id="KW-1185">Reference proteome</keyword>
<reference evidence="10" key="3">
    <citation type="submission" date="2020-12" db="UniProtKB">
        <authorList>
            <consortium name="EnsemblPlants"/>
        </authorList>
    </citation>
    <scope>IDENTIFICATION</scope>
</reference>
<dbReference type="InterPro" id="IPR044759">
    <property type="entry name" value="bZIP_RF2"/>
</dbReference>
<evidence type="ECO:0000313" key="10">
    <source>
        <dbReference type="EnsemblPlants" id="Pp3c22_13810V3.1"/>
    </source>
</evidence>
<feature type="compositionally biased region" description="Low complexity" evidence="7">
    <location>
        <begin position="416"/>
        <end position="446"/>
    </location>
</feature>
<proteinExistence type="predicted"/>
<dbReference type="Gramene" id="Pp3c22_13810V3.1">
    <property type="protein sequence ID" value="Pp3c22_13810V3.1"/>
    <property type="gene ID" value="Pp3c22_13810"/>
</dbReference>
<protein>
    <recommendedName>
        <fullName evidence="8">BZIP domain-containing protein</fullName>
    </recommendedName>
</protein>
<feature type="region of interest" description="Disordered" evidence="7">
    <location>
        <begin position="195"/>
        <end position="234"/>
    </location>
</feature>
<comment type="subcellular location">
    <subcellularLocation>
        <location evidence="1">Nucleus</location>
    </subcellularLocation>
</comment>
<dbReference type="Pfam" id="PF00170">
    <property type="entry name" value="bZIP_1"/>
    <property type="match status" value="1"/>
</dbReference>
<dbReference type="EnsemblPlants" id="Pp3c22_13810V3.4">
    <property type="protein sequence ID" value="Pp3c22_13810V3.4"/>
    <property type="gene ID" value="Pp3c22_13810"/>
</dbReference>
<dbReference type="CDD" id="cd14703">
    <property type="entry name" value="bZIP_plant_RF2"/>
    <property type="match status" value="1"/>
</dbReference>
<evidence type="ECO:0000256" key="2">
    <source>
        <dbReference type="ARBA" id="ARBA00023015"/>
    </source>
</evidence>
<dbReference type="GO" id="GO:0003700">
    <property type="term" value="F:DNA-binding transcription factor activity"/>
    <property type="evidence" value="ECO:0000318"/>
    <property type="project" value="GO_Central"/>
</dbReference>
<keyword evidence="5" id="KW-0539">Nucleus</keyword>
<organism evidence="9">
    <name type="scientific">Physcomitrium patens</name>
    <name type="common">Spreading-leaved earth moss</name>
    <name type="synonym">Physcomitrella patens</name>
    <dbReference type="NCBI Taxonomy" id="3218"/>
    <lineage>
        <taxon>Eukaryota</taxon>
        <taxon>Viridiplantae</taxon>
        <taxon>Streptophyta</taxon>
        <taxon>Embryophyta</taxon>
        <taxon>Bryophyta</taxon>
        <taxon>Bryophytina</taxon>
        <taxon>Bryopsida</taxon>
        <taxon>Funariidae</taxon>
        <taxon>Funariales</taxon>
        <taxon>Funariaceae</taxon>
        <taxon>Physcomitrium</taxon>
    </lineage>
</organism>
<dbReference type="GO" id="GO:0003677">
    <property type="term" value="F:DNA binding"/>
    <property type="evidence" value="ECO:0007669"/>
    <property type="project" value="UniProtKB-KW"/>
</dbReference>
<feature type="compositionally biased region" description="Gly residues" evidence="7">
    <location>
        <begin position="222"/>
        <end position="234"/>
    </location>
</feature>
<feature type="region of interest" description="Disordered" evidence="7">
    <location>
        <begin position="416"/>
        <end position="448"/>
    </location>
</feature>
<dbReference type="GO" id="GO:0005634">
    <property type="term" value="C:nucleus"/>
    <property type="evidence" value="ECO:0000318"/>
    <property type="project" value="GO_Central"/>
</dbReference>
<keyword evidence="3" id="KW-0238">DNA-binding</keyword>
<dbReference type="EnsemblPlants" id="Pp3c22_13840V3.2">
    <property type="protein sequence ID" value="Pp3c22_13840V3.2"/>
    <property type="gene ID" value="Pp3c22_13840"/>
</dbReference>
<gene>
    <name evidence="10" type="primary">LOC112275202</name>
    <name evidence="9" type="ORF">PHYPA_027113</name>
</gene>
<feature type="compositionally biased region" description="Polar residues" evidence="7">
    <location>
        <begin position="87"/>
        <end position="101"/>
    </location>
</feature>
<dbReference type="STRING" id="3218.A0A2K1INF2"/>
<dbReference type="InterPro" id="IPR004827">
    <property type="entry name" value="bZIP"/>
</dbReference>
<feature type="domain" description="BZIP" evidence="8">
    <location>
        <begin position="296"/>
        <end position="359"/>
    </location>
</feature>
<evidence type="ECO:0000313" key="11">
    <source>
        <dbReference type="Proteomes" id="UP000006727"/>
    </source>
</evidence>
<evidence type="ECO:0000313" key="9">
    <source>
        <dbReference type="EMBL" id="PNR30797.1"/>
    </source>
</evidence>
<dbReference type="EMBL" id="ABEU02000022">
    <property type="protein sequence ID" value="PNR30797.1"/>
    <property type="molecule type" value="Genomic_DNA"/>
</dbReference>
<name>A0A2K1INF2_PHYPA</name>
<dbReference type="Gene3D" id="1.20.5.170">
    <property type="match status" value="1"/>
</dbReference>
<evidence type="ECO:0000256" key="6">
    <source>
        <dbReference type="SAM" id="Coils"/>
    </source>
</evidence>
<dbReference type="AlphaFoldDB" id="A0A2K1INF2"/>
<reference evidence="9 11" key="2">
    <citation type="journal article" date="2018" name="Plant J.">
        <title>The Physcomitrella patens chromosome-scale assembly reveals moss genome structure and evolution.</title>
        <authorList>
            <person name="Lang D."/>
            <person name="Ullrich K.K."/>
            <person name="Murat F."/>
            <person name="Fuchs J."/>
            <person name="Jenkins J."/>
            <person name="Haas F.B."/>
            <person name="Piednoel M."/>
            <person name="Gundlach H."/>
            <person name="Van Bel M."/>
            <person name="Meyberg R."/>
            <person name="Vives C."/>
            <person name="Morata J."/>
            <person name="Symeonidi A."/>
            <person name="Hiss M."/>
            <person name="Muchero W."/>
            <person name="Kamisugi Y."/>
            <person name="Saleh O."/>
            <person name="Blanc G."/>
            <person name="Decker E.L."/>
            <person name="van Gessel N."/>
            <person name="Grimwood J."/>
            <person name="Hayes R.D."/>
            <person name="Graham S.W."/>
            <person name="Gunter L.E."/>
            <person name="McDaniel S.F."/>
            <person name="Hoernstein S.N.W."/>
            <person name="Larsson A."/>
            <person name="Li F.W."/>
            <person name="Perroud P.F."/>
            <person name="Phillips J."/>
            <person name="Ranjan P."/>
            <person name="Rokshar D.S."/>
            <person name="Rothfels C.J."/>
            <person name="Schneider L."/>
            <person name="Shu S."/>
            <person name="Stevenson D.W."/>
            <person name="Thummler F."/>
            <person name="Tillich M."/>
            <person name="Villarreal Aguilar J.C."/>
            <person name="Widiez T."/>
            <person name="Wong G.K."/>
            <person name="Wymore A."/>
            <person name="Zhang Y."/>
            <person name="Zimmer A.D."/>
            <person name="Quatrano R.S."/>
            <person name="Mayer K.F.X."/>
            <person name="Goodstein D."/>
            <person name="Casacuberta J.M."/>
            <person name="Vandepoele K."/>
            <person name="Reski R."/>
            <person name="Cuming A.C."/>
            <person name="Tuskan G.A."/>
            <person name="Maumus F."/>
            <person name="Salse J."/>
            <person name="Schmutz J."/>
            <person name="Rensing S.A."/>
        </authorList>
    </citation>
    <scope>NUCLEOTIDE SEQUENCE [LARGE SCALE GENOMIC DNA]</scope>
    <source>
        <strain evidence="10 11">cv. Gransden 2004</strain>
    </source>
</reference>
<dbReference type="KEGG" id="ppp:112275202"/>
<dbReference type="OrthoDB" id="1435597at2759"/>
<dbReference type="FunFam" id="1.20.5.170:FF:000009">
    <property type="entry name" value="probable transcription factor PosF21"/>
    <property type="match status" value="1"/>
</dbReference>
<evidence type="ECO:0000256" key="7">
    <source>
        <dbReference type="SAM" id="MobiDB-lite"/>
    </source>
</evidence>
<dbReference type="EnsemblPlants" id="Pp3c22_13840V3.3">
    <property type="protein sequence ID" value="Pp3c22_13840V3.3"/>
    <property type="gene ID" value="Pp3c22_13840"/>
</dbReference>